<dbReference type="Pfam" id="PF00168">
    <property type="entry name" value="C2"/>
    <property type="match status" value="1"/>
</dbReference>
<organism evidence="2 3">
    <name type="scientific">Pleurotus ostreatus</name>
    <name type="common">Oyster mushroom</name>
    <name type="synonym">White-rot fungus</name>
    <dbReference type="NCBI Taxonomy" id="5322"/>
    <lineage>
        <taxon>Eukaryota</taxon>
        <taxon>Fungi</taxon>
        <taxon>Dikarya</taxon>
        <taxon>Basidiomycota</taxon>
        <taxon>Agaricomycotina</taxon>
        <taxon>Agaricomycetes</taxon>
        <taxon>Agaricomycetidae</taxon>
        <taxon>Agaricales</taxon>
        <taxon>Pleurotineae</taxon>
        <taxon>Pleurotaceae</taxon>
        <taxon>Pleurotus</taxon>
    </lineage>
</organism>
<sequence length="190" mass="20805">MGDIHLIIVGLKATGLTSKRKLTFQRRPNGFVTISWVSDSLPSTHRTEVIKRTASPEWKEIVKLSPQSIDSTISFEMFDKGCVRLHSYGIVEKTVRDLLAGSPKLGATETNVSAYALLGGIVISLAELMGVADTLARIHPYVNFAWSVVSCVYSVVKNQLDRDEVGWDGPGVFWLEGVLRCLKEGVTPGS</sequence>
<dbReference type="OrthoDB" id="163438at2759"/>
<dbReference type="GeneID" id="59381525"/>
<feature type="domain" description="C2" evidence="1">
    <location>
        <begin position="1"/>
        <end position="108"/>
    </location>
</feature>
<evidence type="ECO:0000313" key="2">
    <source>
        <dbReference type="EMBL" id="KAF7421187.1"/>
    </source>
</evidence>
<dbReference type="AlphaFoldDB" id="A0A8H6ZN94"/>
<reference evidence="2" key="1">
    <citation type="submission" date="2019-07" db="EMBL/GenBank/DDBJ databases">
        <authorList>
            <person name="Palmer J.M."/>
        </authorList>
    </citation>
    <scope>NUCLEOTIDE SEQUENCE</scope>
    <source>
        <strain evidence="2">PC9</strain>
    </source>
</reference>
<dbReference type="SUPFAM" id="SSF49562">
    <property type="entry name" value="C2 domain (Calcium/lipid-binding domain, CaLB)"/>
    <property type="match status" value="1"/>
</dbReference>
<dbReference type="PROSITE" id="PS50004">
    <property type="entry name" value="C2"/>
    <property type="match status" value="1"/>
</dbReference>
<dbReference type="SMART" id="SM00239">
    <property type="entry name" value="C2"/>
    <property type="match status" value="1"/>
</dbReference>
<comment type="caution">
    <text evidence="2">The sequence shown here is derived from an EMBL/GenBank/DDBJ whole genome shotgun (WGS) entry which is preliminary data.</text>
</comment>
<evidence type="ECO:0000313" key="3">
    <source>
        <dbReference type="Proteomes" id="UP000623687"/>
    </source>
</evidence>
<dbReference type="VEuPathDB" id="FungiDB:PC9H_011707"/>
<proteinExistence type="predicted"/>
<dbReference type="Gene3D" id="2.60.40.150">
    <property type="entry name" value="C2 domain"/>
    <property type="match status" value="1"/>
</dbReference>
<evidence type="ECO:0000259" key="1">
    <source>
        <dbReference type="PROSITE" id="PS50004"/>
    </source>
</evidence>
<accession>A0A8H6ZN94</accession>
<name>A0A8H6ZN94_PLEOS</name>
<dbReference type="InterPro" id="IPR000008">
    <property type="entry name" value="C2_dom"/>
</dbReference>
<dbReference type="EMBL" id="JACETU010000009">
    <property type="protein sequence ID" value="KAF7421187.1"/>
    <property type="molecule type" value="Genomic_DNA"/>
</dbReference>
<dbReference type="Proteomes" id="UP000623687">
    <property type="component" value="Unassembled WGS sequence"/>
</dbReference>
<dbReference type="RefSeq" id="XP_036627045.1">
    <property type="nucleotide sequence ID" value="XM_036781190.1"/>
</dbReference>
<dbReference type="InterPro" id="IPR035892">
    <property type="entry name" value="C2_domain_sf"/>
</dbReference>
<keyword evidence="3" id="KW-1185">Reference proteome</keyword>
<gene>
    <name evidence="2" type="ORF">PC9H_011707</name>
</gene>
<protein>
    <recommendedName>
        <fullName evidence="1">C2 domain-containing protein</fullName>
    </recommendedName>
</protein>